<dbReference type="InterPro" id="IPR001752">
    <property type="entry name" value="Kinesin_motor_dom"/>
</dbReference>
<dbReference type="EnsemblPlants" id="AET2Gv20171400.4">
    <property type="protein sequence ID" value="AET2Gv20171400.4"/>
    <property type="gene ID" value="AET2Gv20171400"/>
</dbReference>
<dbReference type="GO" id="GO:0005874">
    <property type="term" value="C:microtubule"/>
    <property type="evidence" value="ECO:0007669"/>
    <property type="project" value="UniProtKB-KW"/>
</dbReference>
<reference evidence="5" key="5">
    <citation type="journal article" date="2021" name="G3 (Bethesda)">
        <title>Aegilops tauschii genome assembly Aet v5.0 features greater sequence contiguity and improved annotation.</title>
        <authorList>
            <person name="Wang L."/>
            <person name="Zhu T."/>
            <person name="Rodriguez J.C."/>
            <person name="Deal K.R."/>
            <person name="Dubcovsky J."/>
            <person name="McGuire P.E."/>
            <person name="Lux T."/>
            <person name="Spannagl M."/>
            <person name="Mayer K.F.X."/>
            <person name="Baldrich P."/>
            <person name="Meyers B.C."/>
            <person name="Huo N."/>
            <person name="Gu Y.Q."/>
            <person name="Zhou H."/>
            <person name="Devos K.M."/>
            <person name="Bennetzen J.L."/>
            <person name="Unver T."/>
            <person name="Budak H."/>
            <person name="Gulick P.J."/>
            <person name="Galiba G."/>
            <person name="Kalapos B."/>
            <person name="Nelson D.R."/>
            <person name="Li P."/>
            <person name="You F.M."/>
            <person name="Luo M.C."/>
            <person name="Dvorak J."/>
        </authorList>
    </citation>
    <scope>NUCLEOTIDE SEQUENCE [LARGE SCALE GENOMIC DNA]</scope>
    <source>
        <strain evidence="5">cv. AL8/78</strain>
    </source>
</reference>
<evidence type="ECO:0000259" key="4">
    <source>
        <dbReference type="PROSITE" id="PS50067"/>
    </source>
</evidence>
<dbReference type="GO" id="GO:0008017">
    <property type="term" value="F:microtubule binding"/>
    <property type="evidence" value="ECO:0007669"/>
    <property type="project" value="InterPro"/>
</dbReference>
<evidence type="ECO:0000313" key="6">
    <source>
        <dbReference type="Proteomes" id="UP000015105"/>
    </source>
</evidence>
<dbReference type="Gramene" id="AET2Gv20171400.1">
    <property type="protein sequence ID" value="AET2Gv20171400.1"/>
    <property type="gene ID" value="AET2Gv20171400"/>
</dbReference>
<name>A0A453AKF6_AEGTS</name>
<dbReference type="AlphaFoldDB" id="A0A453AKF6"/>
<dbReference type="Proteomes" id="UP000015105">
    <property type="component" value="Chromosome 2D"/>
</dbReference>
<dbReference type="SUPFAM" id="SSF52540">
    <property type="entry name" value="P-loop containing nucleoside triphosphate hydrolases"/>
    <property type="match status" value="1"/>
</dbReference>
<sequence length="100" mass="11336">MQGSEDLPGLIPLSVATILSCCIGTWCSVEISYYEVYMERCYDLLEPMTLYDKFGNLRLKGLAWVMHWLLVILASTTCLRKCTLAPNYNCFLEDGHSLCS</sequence>
<reference evidence="6" key="2">
    <citation type="journal article" date="2017" name="Nat. Plants">
        <title>The Aegilops tauschii genome reveals multiple impacts of transposons.</title>
        <authorList>
            <person name="Zhao G."/>
            <person name="Zou C."/>
            <person name="Li K."/>
            <person name="Wang K."/>
            <person name="Li T."/>
            <person name="Gao L."/>
            <person name="Zhang X."/>
            <person name="Wang H."/>
            <person name="Yang Z."/>
            <person name="Liu X."/>
            <person name="Jiang W."/>
            <person name="Mao L."/>
            <person name="Kong X."/>
            <person name="Jiao Y."/>
            <person name="Jia J."/>
        </authorList>
    </citation>
    <scope>NUCLEOTIDE SEQUENCE [LARGE SCALE GENOMIC DNA]</scope>
    <source>
        <strain evidence="6">cv. AL8/78</strain>
    </source>
</reference>
<evidence type="ECO:0000256" key="2">
    <source>
        <dbReference type="ARBA" id="ARBA00023175"/>
    </source>
</evidence>
<comment type="caution">
    <text evidence="3">Lacks conserved residue(s) required for the propagation of feature annotation.</text>
</comment>
<reference evidence="6" key="1">
    <citation type="journal article" date="2014" name="Science">
        <title>Ancient hybridizations among the ancestral genomes of bread wheat.</title>
        <authorList>
            <consortium name="International Wheat Genome Sequencing Consortium,"/>
            <person name="Marcussen T."/>
            <person name="Sandve S.R."/>
            <person name="Heier L."/>
            <person name="Spannagl M."/>
            <person name="Pfeifer M."/>
            <person name="Jakobsen K.S."/>
            <person name="Wulff B.B."/>
            <person name="Steuernagel B."/>
            <person name="Mayer K.F."/>
            <person name="Olsen O.A."/>
        </authorList>
    </citation>
    <scope>NUCLEOTIDE SEQUENCE [LARGE SCALE GENOMIC DNA]</scope>
    <source>
        <strain evidence="6">cv. AL8/78</strain>
    </source>
</reference>
<keyword evidence="1" id="KW-0493">Microtubule</keyword>
<dbReference type="Gramene" id="AET2Gv20171400.5">
    <property type="protein sequence ID" value="AET2Gv20171400.5"/>
    <property type="gene ID" value="AET2Gv20171400"/>
</dbReference>
<dbReference type="InterPro" id="IPR027417">
    <property type="entry name" value="P-loop_NTPase"/>
</dbReference>
<dbReference type="EnsemblPlants" id="AET2Gv20171400.1">
    <property type="protein sequence ID" value="AET2Gv20171400.1"/>
    <property type="gene ID" value="AET2Gv20171400"/>
</dbReference>
<comment type="similarity">
    <text evidence="3">Belongs to the TRAFAC class myosin-kinesin ATPase superfamily. Kinesin family.</text>
</comment>
<dbReference type="Gramene" id="AET2Gv20171400.4">
    <property type="protein sequence ID" value="AET2Gv20171400.4"/>
    <property type="gene ID" value="AET2Gv20171400"/>
</dbReference>
<evidence type="ECO:0000313" key="5">
    <source>
        <dbReference type="EnsemblPlants" id="AET2Gv20171400.1"/>
    </source>
</evidence>
<proteinExistence type="inferred from homology"/>
<dbReference type="PROSITE" id="PS50067">
    <property type="entry name" value="KINESIN_MOTOR_2"/>
    <property type="match status" value="1"/>
</dbReference>
<feature type="domain" description="Kinesin motor" evidence="4">
    <location>
        <begin position="1"/>
        <end position="100"/>
    </location>
</feature>
<dbReference type="GO" id="GO:0007018">
    <property type="term" value="P:microtubule-based movement"/>
    <property type="evidence" value="ECO:0007669"/>
    <property type="project" value="InterPro"/>
</dbReference>
<accession>A0A453AKF6</accession>
<evidence type="ECO:0000256" key="3">
    <source>
        <dbReference type="PROSITE-ProRule" id="PRU00283"/>
    </source>
</evidence>
<evidence type="ECO:0000256" key="1">
    <source>
        <dbReference type="ARBA" id="ARBA00022701"/>
    </source>
</evidence>
<dbReference type="GO" id="GO:0005524">
    <property type="term" value="F:ATP binding"/>
    <property type="evidence" value="ECO:0007669"/>
    <property type="project" value="InterPro"/>
</dbReference>
<dbReference type="InterPro" id="IPR036961">
    <property type="entry name" value="Kinesin_motor_dom_sf"/>
</dbReference>
<keyword evidence="2" id="KW-0505">Motor protein</keyword>
<organism evidence="5 6">
    <name type="scientific">Aegilops tauschii subsp. strangulata</name>
    <name type="common">Goatgrass</name>
    <dbReference type="NCBI Taxonomy" id="200361"/>
    <lineage>
        <taxon>Eukaryota</taxon>
        <taxon>Viridiplantae</taxon>
        <taxon>Streptophyta</taxon>
        <taxon>Embryophyta</taxon>
        <taxon>Tracheophyta</taxon>
        <taxon>Spermatophyta</taxon>
        <taxon>Magnoliopsida</taxon>
        <taxon>Liliopsida</taxon>
        <taxon>Poales</taxon>
        <taxon>Poaceae</taxon>
        <taxon>BOP clade</taxon>
        <taxon>Pooideae</taxon>
        <taxon>Triticodae</taxon>
        <taxon>Triticeae</taxon>
        <taxon>Triticinae</taxon>
        <taxon>Aegilops</taxon>
    </lineage>
</organism>
<keyword evidence="6" id="KW-1185">Reference proteome</keyword>
<dbReference type="GO" id="GO:0003777">
    <property type="term" value="F:microtubule motor activity"/>
    <property type="evidence" value="ECO:0007669"/>
    <property type="project" value="InterPro"/>
</dbReference>
<dbReference type="EnsemblPlants" id="AET2Gv20171400.5">
    <property type="protein sequence ID" value="AET2Gv20171400.5"/>
    <property type="gene ID" value="AET2Gv20171400"/>
</dbReference>
<reference evidence="5" key="3">
    <citation type="journal article" date="2017" name="Nature">
        <title>Genome sequence of the progenitor of the wheat D genome Aegilops tauschii.</title>
        <authorList>
            <person name="Luo M.C."/>
            <person name="Gu Y.Q."/>
            <person name="Puiu D."/>
            <person name="Wang H."/>
            <person name="Twardziok S.O."/>
            <person name="Deal K.R."/>
            <person name="Huo N."/>
            <person name="Zhu T."/>
            <person name="Wang L."/>
            <person name="Wang Y."/>
            <person name="McGuire P.E."/>
            <person name="Liu S."/>
            <person name="Long H."/>
            <person name="Ramasamy R.K."/>
            <person name="Rodriguez J.C."/>
            <person name="Van S.L."/>
            <person name="Yuan L."/>
            <person name="Wang Z."/>
            <person name="Xia Z."/>
            <person name="Xiao L."/>
            <person name="Anderson O.D."/>
            <person name="Ouyang S."/>
            <person name="Liang Y."/>
            <person name="Zimin A.V."/>
            <person name="Pertea G."/>
            <person name="Qi P."/>
            <person name="Bennetzen J.L."/>
            <person name="Dai X."/>
            <person name="Dawson M.W."/>
            <person name="Muller H.G."/>
            <person name="Kugler K."/>
            <person name="Rivarola-Duarte L."/>
            <person name="Spannagl M."/>
            <person name="Mayer K.F.X."/>
            <person name="Lu F.H."/>
            <person name="Bevan M.W."/>
            <person name="Leroy P."/>
            <person name="Li P."/>
            <person name="You F.M."/>
            <person name="Sun Q."/>
            <person name="Liu Z."/>
            <person name="Lyons E."/>
            <person name="Wicker T."/>
            <person name="Salzberg S.L."/>
            <person name="Devos K.M."/>
            <person name="Dvorak J."/>
        </authorList>
    </citation>
    <scope>NUCLEOTIDE SEQUENCE [LARGE SCALE GENOMIC DNA]</scope>
    <source>
        <strain evidence="5">cv. AL8/78</strain>
    </source>
</reference>
<dbReference type="Gene3D" id="3.40.850.10">
    <property type="entry name" value="Kinesin motor domain"/>
    <property type="match status" value="1"/>
</dbReference>
<protein>
    <recommendedName>
        <fullName evidence="4">Kinesin motor domain-containing protein</fullName>
    </recommendedName>
</protein>
<reference evidence="5" key="4">
    <citation type="submission" date="2019-03" db="UniProtKB">
        <authorList>
            <consortium name="EnsemblPlants"/>
        </authorList>
    </citation>
    <scope>IDENTIFICATION</scope>
</reference>